<dbReference type="GO" id="GO:0008716">
    <property type="term" value="F:D-alanine-D-alanine ligase activity"/>
    <property type="evidence" value="ECO:0007669"/>
    <property type="project" value="InterPro"/>
</dbReference>
<dbReference type="Pfam" id="PF07478">
    <property type="entry name" value="Dala_Dala_lig_C"/>
    <property type="match status" value="1"/>
</dbReference>
<reference evidence="5 6" key="1">
    <citation type="submission" date="2011-09" db="EMBL/GenBank/DDBJ databases">
        <authorList>
            <consortium name="US DOE Joint Genome Institute (JGI-PGF)"/>
            <person name="Lucas S."/>
            <person name="Han J."/>
            <person name="Lapidus A."/>
            <person name="Cheng J.-F."/>
            <person name="Goodwin L."/>
            <person name="Pitluck S."/>
            <person name="Peters L."/>
            <person name="Land M.L."/>
            <person name="Hauser L."/>
            <person name="Orellana R."/>
            <person name="Lovley D."/>
            <person name="Woyke T.J."/>
        </authorList>
    </citation>
    <scope>NUCLEOTIDE SEQUENCE [LARGE SCALE GENOMIC DNA]</scope>
    <source>
        <strain evidence="5 6">2ac9</strain>
    </source>
</reference>
<proteinExistence type="inferred from homology"/>
<dbReference type="Gene3D" id="3.30.1490.20">
    <property type="entry name" value="ATP-grasp fold, A domain"/>
    <property type="match status" value="1"/>
</dbReference>
<keyword evidence="6" id="KW-1185">Reference proteome</keyword>
<dbReference type="HOGENOM" id="CLU_039268_2_0_7"/>
<dbReference type="PANTHER" id="PTHR23132">
    <property type="entry name" value="D-ALANINE--D-ALANINE LIGASE"/>
    <property type="match status" value="1"/>
</dbReference>
<dbReference type="AlphaFoldDB" id="I5B677"/>
<dbReference type="STRING" id="879212.DespoDRAFT_03203"/>
<dbReference type="InterPro" id="IPR011761">
    <property type="entry name" value="ATP-grasp"/>
</dbReference>
<reference evidence="5 6" key="2">
    <citation type="submission" date="2012-02" db="EMBL/GenBank/DDBJ databases">
        <title>Improved High-Quality Draft sequence of Desulfobacter postgatei 2ac9.</title>
        <authorList>
            <consortium name="US DOE Joint Genome Institute"/>
            <person name="Lucas S."/>
            <person name="Han J."/>
            <person name="Lapidus A."/>
            <person name="Cheng J.-F."/>
            <person name="Goodwin L."/>
            <person name="Pitluck S."/>
            <person name="Peters L."/>
            <person name="Ovchinnikova G."/>
            <person name="Held B."/>
            <person name="Detter J.C."/>
            <person name="Han C."/>
            <person name="Tapia R."/>
            <person name="Land M."/>
            <person name="Hauser L."/>
            <person name="Kyrpides N."/>
            <person name="Ivanova N."/>
            <person name="Pagani I."/>
            <person name="Orellana R."/>
            <person name="Lovley D."/>
            <person name="Woyke T."/>
        </authorList>
    </citation>
    <scope>NUCLEOTIDE SEQUENCE [LARGE SCALE GENOMIC DNA]</scope>
    <source>
        <strain evidence="5 6">2ac9</strain>
    </source>
</reference>
<dbReference type="SUPFAM" id="SSF56059">
    <property type="entry name" value="Glutathione synthetase ATP-binding domain-like"/>
    <property type="match status" value="1"/>
</dbReference>
<feature type="domain" description="ATP-grasp" evidence="4">
    <location>
        <begin position="111"/>
        <end position="334"/>
    </location>
</feature>
<accession>I5B677</accession>
<name>I5B677_9BACT</name>
<evidence type="ECO:0000313" key="6">
    <source>
        <dbReference type="Proteomes" id="UP000005778"/>
    </source>
</evidence>
<dbReference type="Proteomes" id="UP000005778">
    <property type="component" value="Chromosome"/>
</dbReference>
<dbReference type="GO" id="GO:0005524">
    <property type="term" value="F:ATP binding"/>
    <property type="evidence" value="ECO:0007669"/>
    <property type="project" value="UniProtKB-UniRule"/>
</dbReference>
<evidence type="ECO:0000256" key="3">
    <source>
        <dbReference type="PROSITE-ProRule" id="PRU00409"/>
    </source>
</evidence>
<keyword evidence="3" id="KW-0547">Nucleotide-binding</keyword>
<sequence length="341" mass="37502">MKKIIAVVYNAVAQESQPDELDVLDQVAAVSKALTDLDFNPVPVPCGLDLEHFKRDLTTLQPGAVFNLVESLEGEGRLIHVVPYLLDSLGIPYTGCPADAIYLTSHKTAAKERMRQAGLPTPDWVGPYQAGMAVQSRALIHLKKGVTDGPWIIKSLWEHGSLGLEKENIITALPDRLGPLLEKAAQGLGRACFAEAFINGREFNLSLLGDGKEVRVLPPAEIRFLNFGQDEPKIVGYRAKWCPEAYEYQHTLRSFDFSETDRELLSRLSDLALSCWDLFSLAGFARVDFRVDDNKDPHILEVNANPCISPDAGFTAALDRAGISYTTAIARIMDAVIRAGK</sequence>
<keyword evidence="3" id="KW-0067">ATP-binding</keyword>
<dbReference type="OrthoDB" id="9813261at2"/>
<evidence type="ECO:0000256" key="1">
    <source>
        <dbReference type="ARBA" id="ARBA00010871"/>
    </source>
</evidence>
<dbReference type="PROSITE" id="PS50975">
    <property type="entry name" value="ATP_GRASP"/>
    <property type="match status" value="1"/>
</dbReference>
<dbReference type="InterPro" id="IPR013815">
    <property type="entry name" value="ATP_grasp_subdomain_1"/>
</dbReference>
<dbReference type="PANTHER" id="PTHR23132:SF23">
    <property type="entry name" value="D-ALANINE--D-ALANINE LIGASE B"/>
    <property type="match status" value="1"/>
</dbReference>
<dbReference type="EMBL" id="CM001488">
    <property type="protein sequence ID" value="EIM64990.1"/>
    <property type="molecule type" value="Genomic_DNA"/>
</dbReference>
<dbReference type="InterPro" id="IPR011095">
    <property type="entry name" value="Dala_Dala_lig_C"/>
</dbReference>
<dbReference type="RefSeq" id="WP_004074727.1">
    <property type="nucleotide sequence ID" value="NZ_CM001488.1"/>
</dbReference>
<organism evidence="5 6">
    <name type="scientific">Desulfobacter postgatei 2ac9</name>
    <dbReference type="NCBI Taxonomy" id="879212"/>
    <lineage>
        <taxon>Bacteria</taxon>
        <taxon>Pseudomonadati</taxon>
        <taxon>Thermodesulfobacteriota</taxon>
        <taxon>Desulfobacteria</taxon>
        <taxon>Desulfobacterales</taxon>
        <taxon>Desulfobacteraceae</taxon>
        <taxon>Desulfobacter</taxon>
    </lineage>
</organism>
<gene>
    <name evidence="5" type="ORF">DespoDRAFT_03203</name>
</gene>
<protein>
    <submittedName>
        <fullName evidence="5">ATP-grasp enzyme, D-alanine-D-alanine ligase</fullName>
    </submittedName>
</protein>
<dbReference type="eggNOG" id="COG1181">
    <property type="taxonomic scope" value="Bacteria"/>
</dbReference>
<evidence type="ECO:0000313" key="5">
    <source>
        <dbReference type="EMBL" id="EIM64990.1"/>
    </source>
</evidence>
<dbReference type="GO" id="GO:0046872">
    <property type="term" value="F:metal ion binding"/>
    <property type="evidence" value="ECO:0007669"/>
    <property type="project" value="InterPro"/>
</dbReference>
<keyword evidence="2 5" id="KW-0436">Ligase</keyword>
<dbReference type="Gene3D" id="3.30.470.20">
    <property type="entry name" value="ATP-grasp fold, B domain"/>
    <property type="match status" value="1"/>
</dbReference>
<evidence type="ECO:0000259" key="4">
    <source>
        <dbReference type="PROSITE" id="PS50975"/>
    </source>
</evidence>
<evidence type="ECO:0000256" key="2">
    <source>
        <dbReference type="ARBA" id="ARBA00022598"/>
    </source>
</evidence>
<comment type="similarity">
    <text evidence="1">Belongs to the D-alanine--D-alanine ligase family.</text>
</comment>